<accession>A0ABW8IXN7</accession>
<sequence length="523" mass="57446">MLRRKGAIATLAITGLMLCACSDLRTDYVKKPSKALPPATSTASAQYVHAKTEQHPDESGFRLMTNSTNALMSRIALADHAKTSIDLQYYIFNNDATGRLVAQHLLAAADRGVRVRLLIDDIGVHNEIDMLDALDAHKNIKVRLFNPFYTRNPTFLSKLAQFVFEERRLNHRMHNKSYIVDNNVAIVGGRNIGDEYFDAANEKNFRDLDLIAIGPVVNEASHAFDEYWNCDDAYPVTAFRGNRVSHYDLAHLRADLAKDARAFAQSDYAQAASEEFPSGPSADRPGVWFWGNATLVADQPEKVEVPGDDPSLRIGPQIKAMIDHAQQDVLLISPYFIPGDHGTHYLAGLTARGVAVKVLTNSLASTDEAAVYAGYSRYRRRLLESGVQLYELRPAAGSEQSVTARGTSSGVSLHAKAIVVDKQWVFIGSMNMDQRSKLLNTEMGIIVDSPPLAAAVTQFFDTATVPANAYHVVLIPAGSSGGTLQWQASDAGKPLVYGHAPDVTTTRRMEVFVFRLLPIEGML</sequence>
<dbReference type="InterPro" id="IPR001736">
    <property type="entry name" value="PLipase_D/transphosphatidylase"/>
</dbReference>
<protein>
    <submittedName>
        <fullName evidence="3">Phospholipase D family protein</fullName>
    </submittedName>
</protein>
<dbReference type="EMBL" id="JADIKG010000013">
    <property type="protein sequence ID" value="MFK2874782.1"/>
    <property type="molecule type" value="Genomic_DNA"/>
</dbReference>
<organism evidence="3 4">
    <name type="scientific">Dyella lipolytica</name>
    <dbReference type="NCBI Taxonomy" id="1867835"/>
    <lineage>
        <taxon>Bacteria</taxon>
        <taxon>Pseudomonadati</taxon>
        <taxon>Pseudomonadota</taxon>
        <taxon>Gammaproteobacteria</taxon>
        <taxon>Lysobacterales</taxon>
        <taxon>Rhodanobacteraceae</taxon>
        <taxon>Dyella</taxon>
    </lineage>
</organism>
<evidence type="ECO:0000313" key="4">
    <source>
        <dbReference type="Proteomes" id="UP001620405"/>
    </source>
</evidence>
<gene>
    <name evidence="3" type="ORF">ISP13_14660</name>
</gene>
<comment type="caution">
    <text evidence="3">The sequence shown here is derived from an EMBL/GenBank/DDBJ whole genome shotgun (WGS) entry which is preliminary data.</text>
</comment>
<evidence type="ECO:0000256" key="1">
    <source>
        <dbReference type="SAM" id="MobiDB-lite"/>
    </source>
</evidence>
<dbReference type="PROSITE" id="PS51257">
    <property type="entry name" value="PROKAR_LIPOPROTEIN"/>
    <property type="match status" value="1"/>
</dbReference>
<dbReference type="Gene3D" id="3.30.870.10">
    <property type="entry name" value="Endonuclease Chain A"/>
    <property type="match status" value="2"/>
</dbReference>
<name>A0ABW8IXN7_9GAMM</name>
<dbReference type="PANTHER" id="PTHR21248:SF12">
    <property type="entry name" value="CARDIOLIPIN SYNTHASE C"/>
    <property type="match status" value="1"/>
</dbReference>
<feature type="compositionally biased region" description="Basic and acidic residues" evidence="1">
    <location>
        <begin position="50"/>
        <end position="60"/>
    </location>
</feature>
<dbReference type="CDD" id="cd09111">
    <property type="entry name" value="PLDc_ymdC_like_1"/>
    <property type="match status" value="1"/>
</dbReference>
<dbReference type="InterPro" id="IPR025202">
    <property type="entry name" value="PLD-like_dom"/>
</dbReference>
<dbReference type="RefSeq" id="WP_284396509.1">
    <property type="nucleotide sequence ID" value="NZ_BSNQ01000003.1"/>
</dbReference>
<feature type="domain" description="PLD phosphodiesterase" evidence="2">
    <location>
        <begin position="169"/>
        <end position="196"/>
    </location>
</feature>
<dbReference type="Proteomes" id="UP001620405">
    <property type="component" value="Unassembled WGS sequence"/>
</dbReference>
<proteinExistence type="predicted"/>
<dbReference type="Pfam" id="PF13091">
    <property type="entry name" value="PLDc_2"/>
    <property type="match status" value="2"/>
</dbReference>
<dbReference type="CDD" id="cd09113">
    <property type="entry name" value="PLDc_ymdC_like_2"/>
    <property type="match status" value="1"/>
</dbReference>
<dbReference type="PROSITE" id="PS50035">
    <property type="entry name" value="PLD"/>
    <property type="match status" value="2"/>
</dbReference>
<feature type="region of interest" description="Disordered" evidence="1">
    <location>
        <begin position="33"/>
        <end position="61"/>
    </location>
</feature>
<evidence type="ECO:0000259" key="2">
    <source>
        <dbReference type="PROSITE" id="PS50035"/>
    </source>
</evidence>
<dbReference type="PANTHER" id="PTHR21248">
    <property type="entry name" value="CARDIOLIPIN SYNTHASE"/>
    <property type="match status" value="1"/>
</dbReference>
<evidence type="ECO:0000313" key="3">
    <source>
        <dbReference type="EMBL" id="MFK2874782.1"/>
    </source>
</evidence>
<dbReference type="SUPFAM" id="SSF56024">
    <property type="entry name" value="Phospholipase D/nuclease"/>
    <property type="match status" value="2"/>
</dbReference>
<dbReference type="SMART" id="SM00155">
    <property type="entry name" value="PLDc"/>
    <property type="match status" value="2"/>
</dbReference>
<reference evidence="3 4" key="1">
    <citation type="submission" date="2020-10" db="EMBL/GenBank/DDBJ databases">
        <title>Phylogeny of dyella-like bacteria.</title>
        <authorList>
            <person name="Fu J."/>
        </authorList>
    </citation>
    <scope>NUCLEOTIDE SEQUENCE [LARGE SCALE GENOMIC DNA]</scope>
    <source>
        <strain evidence="3 4">DHOB07</strain>
    </source>
</reference>
<feature type="domain" description="PLD phosphodiesterase" evidence="2">
    <location>
        <begin position="409"/>
        <end position="436"/>
    </location>
</feature>
<keyword evidence="4" id="KW-1185">Reference proteome</keyword>